<evidence type="ECO:0000256" key="4">
    <source>
        <dbReference type="ARBA" id="ARBA00022614"/>
    </source>
</evidence>
<dbReference type="PANTHER" id="PTHR48063">
    <property type="entry name" value="LRR RECEPTOR-LIKE KINASE"/>
    <property type="match status" value="1"/>
</dbReference>
<evidence type="ECO:0000256" key="5">
    <source>
        <dbReference type="ARBA" id="ARBA00022692"/>
    </source>
</evidence>
<dbReference type="EMBL" id="CP144745">
    <property type="protein sequence ID" value="WVZ54173.1"/>
    <property type="molecule type" value="Genomic_DNA"/>
</dbReference>
<dbReference type="InterPro" id="IPR001611">
    <property type="entry name" value="Leu-rich_rpt"/>
</dbReference>
<keyword evidence="8 12" id="KW-1133">Transmembrane helix</keyword>
<keyword evidence="6" id="KW-0732">Signal</keyword>
<evidence type="ECO:0000256" key="12">
    <source>
        <dbReference type="SAM" id="Phobius"/>
    </source>
</evidence>
<dbReference type="PRINTS" id="PR00019">
    <property type="entry name" value="LEURICHRPT"/>
</dbReference>
<keyword evidence="5 12" id="KW-0812">Transmembrane</keyword>
<dbReference type="Proteomes" id="UP001341281">
    <property type="component" value="Chromosome 01"/>
</dbReference>
<gene>
    <name evidence="13" type="ORF">U9M48_005014</name>
</gene>
<dbReference type="AlphaFoldDB" id="A0AAQ3SF72"/>
<organism evidence="13 14">
    <name type="scientific">Paspalum notatum var. saurae</name>
    <dbReference type="NCBI Taxonomy" id="547442"/>
    <lineage>
        <taxon>Eukaryota</taxon>
        <taxon>Viridiplantae</taxon>
        <taxon>Streptophyta</taxon>
        <taxon>Embryophyta</taxon>
        <taxon>Tracheophyta</taxon>
        <taxon>Spermatophyta</taxon>
        <taxon>Magnoliopsida</taxon>
        <taxon>Liliopsida</taxon>
        <taxon>Poales</taxon>
        <taxon>Poaceae</taxon>
        <taxon>PACMAD clade</taxon>
        <taxon>Panicoideae</taxon>
        <taxon>Andropogonodae</taxon>
        <taxon>Paspaleae</taxon>
        <taxon>Paspalinae</taxon>
        <taxon>Paspalum</taxon>
    </lineage>
</organism>
<dbReference type="InterPro" id="IPR046956">
    <property type="entry name" value="RLP23-like"/>
</dbReference>
<protein>
    <submittedName>
        <fullName evidence="13">Uncharacterized protein</fullName>
    </submittedName>
</protein>
<reference evidence="13 14" key="1">
    <citation type="submission" date="2024-02" db="EMBL/GenBank/DDBJ databases">
        <title>High-quality chromosome-scale genome assembly of Pensacola bahiagrass (Paspalum notatum Flugge var. saurae).</title>
        <authorList>
            <person name="Vega J.M."/>
            <person name="Podio M."/>
            <person name="Orjuela J."/>
            <person name="Siena L.A."/>
            <person name="Pessino S.C."/>
            <person name="Combes M.C."/>
            <person name="Mariac C."/>
            <person name="Albertini E."/>
            <person name="Pupilli F."/>
            <person name="Ortiz J.P.A."/>
            <person name="Leblanc O."/>
        </authorList>
    </citation>
    <scope>NUCLEOTIDE SEQUENCE [LARGE SCALE GENOMIC DNA]</scope>
    <source>
        <strain evidence="13">R1</strain>
        <tissue evidence="13">Leaf</tissue>
    </source>
</reference>
<evidence type="ECO:0000313" key="14">
    <source>
        <dbReference type="Proteomes" id="UP001341281"/>
    </source>
</evidence>
<dbReference type="FunFam" id="3.80.10.10:FF:001347">
    <property type="entry name" value="LRR receptor-like serine/threonine-protein kinase GSO2"/>
    <property type="match status" value="1"/>
</dbReference>
<dbReference type="InterPro" id="IPR003591">
    <property type="entry name" value="Leu-rich_rpt_typical-subtyp"/>
</dbReference>
<evidence type="ECO:0000256" key="3">
    <source>
        <dbReference type="ARBA" id="ARBA00022475"/>
    </source>
</evidence>
<proteinExistence type="inferred from homology"/>
<dbReference type="InterPro" id="IPR032675">
    <property type="entry name" value="LRR_dom_sf"/>
</dbReference>
<comment type="similarity">
    <text evidence="2">Belongs to the RLP family.</text>
</comment>
<dbReference type="GO" id="GO:0005886">
    <property type="term" value="C:plasma membrane"/>
    <property type="evidence" value="ECO:0007669"/>
    <property type="project" value="UniProtKB-SubCell"/>
</dbReference>
<sequence>MTSLQVLDLLCEQIDYVMNLKTLQMVGNFKNLCNLQILSLNFCYSRGDMTALMESLPQCARGNLQDLYLGRNNFTRTLTPNLIGQFTSLRILELFDNNLSGIIPPGIGNCTRLITLTIDNNNLSGSVPNEIGGLTNLTVLNLGNNQLNGVITEEHFKHLTNLMDIDLSYNSDLKVIVEEGWLPPFRLEYGSFASCQIGPLFPAWLQQQGSISYLDISIAGIKDKIPDWFWTTVPQATYLDMSDNKLTGSLPAHLGDMPLVKLNLSSNHLNGPIRAFPRNIEILDISSNSFSGILALSFEAPALEVLIKFSNKIGGSIPESINLLEGEIHQCFASIQLDFLLLSNNSFAEKFPTVLRNSTGLKMLDLSWNEFFGWLPTWIGELTGLEFLRVSHNMFSGNIPLEIVYLRKLQSLDLSDNNLSGVIPQQLANLTGMMTSPKNYRSISSTRENKHDGIIEDQFDELLLVMTKEHKLNMAQDWIIPIDLSDNSLSGEIPSNITSLDAVVNLNLSSNDLRGRIPNKIGAIKALESLDLSENMLSGEIPSSLSNLTSLSYMNLSYNNLSGRIPSGPQLDTLNAENPSLLYIGNSGLCGPPLQKICSGNGSFIHGNGISFGQGTEPLSFYLGLVLGLVVGLWMVFCALLFKKAWRIAYFRLFDKCCDTIFVHQYMMWARDV</sequence>
<dbReference type="PANTHER" id="PTHR48063:SF9">
    <property type="entry name" value="LRR PROTEIN WM1.10"/>
    <property type="match status" value="1"/>
</dbReference>
<dbReference type="SMART" id="SM00369">
    <property type="entry name" value="LRR_TYP"/>
    <property type="match status" value="5"/>
</dbReference>
<dbReference type="FunFam" id="3.80.10.10:FF:000213">
    <property type="entry name" value="Tyrosine-sulfated glycopeptide receptor 1"/>
    <property type="match status" value="1"/>
</dbReference>
<evidence type="ECO:0000256" key="2">
    <source>
        <dbReference type="ARBA" id="ARBA00009592"/>
    </source>
</evidence>
<keyword evidence="14" id="KW-1185">Reference proteome</keyword>
<evidence type="ECO:0000256" key="7">
    <source>
        <dbReference type="ARBA" id="ARBA00022737"/>
    </source>
</evidence>
<evidence type="ECO:0000256" key="1">
    <source>
        <dbReference type="ARBA" id="ARBA00004251"/>
    </source>
</evidence>
<accession>A0AAQ3SF72</accession>
<comment type="subcellular location">
    <subcellularLocation>
        <location evidence="1">Cell membrane</location>
        <topology evidence="1">Single-pass type I membrane protein</topology>
    </subcellularLocation>
</comment>
<name>A0AAQ3SF72_PASNO</name>
<feature type="transmembrane region" description="Helical" evidence="12">
    <location>
        <begin position="621"/>
        <end position="642"/>
    </location>
</feature>
<keyword evidence="10" id="KW-0675">Receptor</keyword>
<keyword evidence="3" id="KW-1003">Cell membrane</keyword>
<keyword evidence="7" id="KW-0677">Repeat</keyword>
<evidence type="ECO:0000313" key="13">
    <source>
        <dbReference type="EMBL" id="WVZ54173.1"/>
    </source>
</evidence>
<evidence type="ECO:0000256" key="9">
    <source>
        <dbReference type="ARBA" id="ARBA00023136"/>
    </source>
</evidence>
<dbReference type="SUPFAM" id="SSF52058">
    <property type="entry name" value="L domain-like"/>
    <property type="match status" value="2"/>
</dbReference>
<evidence type="ECO:0000256" key="10">
    <source>
        <dbReference type="ARBA" id="ARBA00023170"/>
    </source>
</evidence>
<evidence type="ECO:0000256" key="8">
    <source>
        <dbReference type="ARBA" id="ARBA00022989"/>
    </source>
</evidence>
<dbReference type="Pfam" id="PF00560">
    <property type="entry name" value="LRR_1"/>
    <property type="match status" value="10"/>
</dbReference>
<keyword evidence="11" id="KW-0325">Glycoprotein</keyword>
<keyword evidence="4" id="KW-0433">Leucine-rich repeat</keyword>
<keyword evidence="9 12" id="KW-0472">Membrane</keyword>
<evidence type="ECO:0000256" key="11">
    <source>
        <dbReference type="ARBA" id="ARBA00023180"/>
    </source>
</evidence>
<dbReference type="Gene3D" id="3.80.10.10">
    <property type="entry name" value="Ribonuclease Inhibitor"/>
    <property type="match status" value="2"/>
</dbReference>
<evidence type="ECO:0000256" key="6">
    <source>
        <dbReference type="ARBA" id="ARBA00022729"/>
    </source>
</evidence>